<evidence type="ECO:0000313" key="1">
    <source>
        <dbReference type="EMBL" id="CAK5006461.1"/>
    </source>
</evidence>
<dbReference type="Proteomes" id="UP001497535">
    <property type="component" value="Unassembled WGS sequence"/>
</dbReference>
<reference evidence="1" key="1">
    <citation type="submission" date="2023-11" db="EMBL/GenBank/DDBJ databases">
        <authorList>
            <person name="Poullet M."/>
        </authorList>
    </citation>
    <scope>NUCLEOTIDE SEQUENCE</scope>
    <source>
        <strain evidence="1">E1834</strain>
    </source>
</reference>
<gene>
    <name evidence="1" type="ORF">MENTE1834_LOCUS499</name>
</gene>
<dbReference type="EMBL" id="CAVMJV010000001">
    <property type="protein sequence ID" value="CAK5006461.1"/>
    <property type="molecule type" value="Genomic_DNA"/>
</dbReference>
<proteinExistence type="predicted"/>
<accession>A0ACB0XKN9</accession>
<protein>
    <submittedName>
        <fullName evidence="1">Uncharacterized protein</fullName>
    </submittedName>
</protein>
<sequence length="58" mass="7004">MYVCLFTKNEQKKVAYFSLRSYDAWHQNIFCSMFYFLLIFTPTGSLLFLKFAFPLIFL</sequence>
<comment type="caution">
    <text evidence="1">The sequence shown here is derived from an EMBL/GenBank/DDBJ whole genome shotgun (WGS) entry which is preliminary data.</text>
</comment>
<evidence type="ECO:0000313" key="2">
    <source>
        <dbReference type="Proteomes" id="UP001497535"/>
    </source>
</evidence>
<organism evidence="1 2">
    <name type="scientific">Meloidogyne enterolobii</name>
    <name type="common">Root-knot nematode worm</name>
    <name type="synonym">Meloidogyne mayaguensis</name>
    <dbReference type="NCBI Taxonomy" id="390850"/>
    <lineage>
        <taxon>Eukaryota</taxon>
        <taxon>Metazoa</taxon>
        <taxon>Ecdysozoa</taxon>
        <taxon>Nematoda</taxon>
        <taxon>Chromadorea</taxon>
        <taxon>Rhabditida</taxon>
        <taxon>Tylenchina</taxon>
        <taxon>Tylenchomorpha</taxon>
        <taxon>Tylenchoidea</taxon>
        <taxon>Meloidogynidae</taxon>
        <taxon>Meloidogyninae</taxon>
        <taxon>Meloidogyne</taxon>
    </lineage>
</organism>
<keyword evidence="2" id="KW-1185">Reference proteome</keyword>
<name>A0ACB0XKN9_MELEN</name>